<evidence type="ECO:0000256" key="1">
    <source>
        <dbReference type="SAM" id="SignalP"/>
    </source>
</evidence>
<comment type="caution">
    <text evidence="3">The sequence shown here is derived from an EMBL/GenBank/DDBJ whole genome shotgun (WGS) entry which is preliminary data.</text>
</comment>
<reference evidence="2" key="3">
    <citation type="submission" date="2021-01" db="EMBL/GenBank/DDBJ databases">
        <authorList>
            <person name="Guzman M.S."/>
        </authorList>
    </citation>
    <scope>NUCLEOTIDE SEQUENCE</scope>
    <source>
        <strain evidence="2">AB19</strain>
    </source>
</reference>
<dbReference type="Proteomes" id="UP000635853">
    <property type="component" value="Unassembled WGS sequence"/>
</dbReference>
<keyword evidence="1" id="KW-0732">Signal</keyword>
<feature type="chain" id="PRO_5020535063" description="Chitin binding peritrophin-A-like protein" evidence="1">
    <location>
        <begin position="22"/>
        <end position="53"/>
    </location>
</feature>
<reference evidence="3 4" key="1">
    <citation type="submission" date="2019-03" db="EMBL/GenBank/DDBJ databases">
        <title>Genomic Encyclopedia of Type Strains, Phase IV (KMG-IV): sequencing the most valuable type-strain genomes for metagenomic binning, comparative biology and taxonomic classification.</title>
        <authorList>
            <person name="Goeker M."/>
        </authorList>
    </citation>
    <scope>NUCLEOTIDE SEQUENCE [LARGE SCALE GENOMIC DNA]</scope>
    <source>
        <strain evidence="3 4">JA181</strain>
    </source>
</reference>
<reference evidence="5" key="2">
    <citation type="submission" date="2021-01" db="EMBL/GenBank/DDBJ databases">
        <title>Draft genomes of Rhodovulum sulfidophilum.</title>
        <authorList>
            <person name="Guzman M.S."/>
        </authorList>
    </citation>
    <scope>NUCLEOTIDE SEQUENCE [LARGE SCALE GENOMIC DNA]</scope>
    <source>
        <strain evidence="5">AB19</strain>
    </source>
</reference>
<dbReference type="EMBL" id="JAESIL010000084">
    <property type="protein sequence ID" value="MBL3579758.1"/>
    <property type="molecule type" value="Genomic_DNA"/>
</dbReference>
<sequence length="53" mass="5419">MTTRTILAAAALALVPALASAECGWEKRINANTCGEGQTFDTATGTCVDQSTS</sequence>
<name>A0A4V3GSE4_9RHOB</name>
<dbReference type="AlphaFoldDB" id="A0A4V3GSE4"/>
<dbReference type="RefSeq" id="WP_165828132.1">
    <property type="nucleotide sequence ID" value="NZ_JAESIL010000084.1"/>
</dbReference>
<gene>
    <name evidence="3" type="ORF">EV657_13023</name>
    <name evidence="2" type="ORF">JMJ92_16600</name>
</gene>
<evidence type="ECO:0000313" key="3">
    <source>
        <dbReference type="EMBL" id="TDX22523.1"/>
    </source>
</evidence>
<keyword evidence="5" id="KW-1185">Reference proteome</keyword>
<proteinExistence type="predicted"/>
<dbReference type="Proteomes" id="UP000295484">
    <property type="component" value="Unassembled WGS sequence"/>
</dbReference>
<evidence type="ECO:0000313" key="4">
    <source>
        <dbReference type="Proteomes" id="UP000295484"/>
    </source>
</evidence>
<protein>
    <recommendedName>
        <fullName evidence="6">Chitin binding peritrophin-A-like protein</fullName>
    </recommendedName>
</protein>
<dbReference type="EMBL" id="SOEB01000030">
    <property type="protein sequence ID" value="TDX22523.1"/>
    <property type="molecule type" value="Genomic_DNA"/>
</dbReference>
<evidence type="ECO:0000313" key="2">
    <source>
        <dbReference type="EMBL" id="MBL3579758.1"/>
    </source>
</evidence>
<organism evidence="3 4">
    <name type="scientific">Rhodovulum visakhapatnamense</name>
    <dbReference type="NCBI Taxonomy" id="364297"/>
    <lineage>
        <taxon>Bacteria</taxon>
        <taxon>Pseudomonadati</taxon>
        <taxon>Pseudomonadota</taxon>
        <taxon>Alphaproteobacteria</taxon>
        <taxon>Rhodobacterales</taxon>
        <taxon>Paracoccaceae</taxon>
        <taxon>Rhodovulum</taxon>
    </lineage>
</organism>
<evidence type="ECO:0008006" key="6">
    <source>
        <dbReference type="Google" id="ProtNLM"/>
    </source>
</evidence>
<accession>A0A4V3GSE4</accession>
<evidence type="ECO:0000313" key="5">
    <source>
        <dbReference type="Proteomes" id="UP000635853"/>
    </source>
</evidence>
<feature type="signal peptide" evidence="1">
    <location>
        <begin position="1"/>
        <end position="21"/>
    </location>
</feature>